<accession>A0A179FD68</accession>
<dbReference type="AlphaFoldDB" id="A0A179FD68"/>
<name>A0A179FD68_METCM</name>
<dbReference type="Proteomes" id="UP000078397">
    <property type="component" value="Unassembled WGS sequence"/>
</dbReference>
<evidence type="ECO:0000313" key="2">
    <source>
        <dbReference type="Proteomes" id="UP000078397"/>
    </source>
</evidence>
<dbReference type="EMBL" id="LSBJ02000006">
    <property type="protein sequence ID" value="OAQ63444.1"/>
    <property type="molecule type" value="Genomic_DNA"/>
</dbReference>
<reference evidence="1 2" key="1">
    <citation type="journal article" date="2016" name="PLoS Pathog.">
        <title>Biosynthesis of antibiotic leucinostatins in bio-control fungus Purpureocillium lilacinum and their inhibition on phytophthora revealed by genome mining.</title>
        <authorList>
            <person name="Wang G."/>
            <person name="Liu Z."/>
            <person name="Lin R."/>
            <person name="Li E."/>
            <person name="Mao Z."/>
            <person name="Ling J."/>
            <person name="Yang Y."/>
            <person name="Yin W.B."/>
            <person name="Xie B."/>
        </authorList>
    </citation>
    <scope>NUCLEOTIDE SEQUENCE [LARGE SCALE GENOMIC DNA]</scope>
    <source>
        <strain evidence="1">170</strain>
    </source>
</reference>
<gene>
    <name evidence="1" type="ORF">VFPPC_16476</name>
</gene>
<organism evidence="1 2">
    <name type="scientific">Pochonia chlamydosporia 170</name>
    <dbReference type="NCBI Taxonomy" id="1380566"/>
    <lineage>
        <taxon>Eukaryota</taxon>
        <taxon>Fungi</taxon>
        <taxon>Dikarya</taxon>
        <taxon>Ascomycota</taxon>
        <taxon>Pezizomycotina</taxon>
        <taxon>Sordariomycetes</taxon>
        <taxon>Hypocreomycetidae</taxon>
        <taxon>Hypocreales</taxon>
        <taxon>Clavicipitaceae</taxon>
        <taxon>Pochonia</taxon>
    </lineage>
</organism>
<dbReference type="GeneID" id="28858223"/>
<evidence type="ECO:0000313" key="1">
    <source>
        <dbReference type="EMBL" id="OAQ63444.1"/>
    </source>
</evidence>
<comment type="caution">
    <text evidence="1">The sequence shown here is derived from an EMBL/GenBank/DDBJ whole genome shotgun (WGS) entry which is preliminary data.</text>
</comment>
<proteinExistence type="predicted"/>
<sequence length="101" mass="11008">MLEAENFISSCLIAAKPDCANAKIAGSLLNLYHLTHIAVSNFDLVCTIRKSTHDPDRPILTECGRCCRSQGRDTEFSLGSALDQGIGVLREGTHELLNVLH</sequence>
<protein>
    <submittedName>
        <fullName evidence="1">Uncharacterized protein</fullName>
    </submittedName>
</protein>
<keyword evidence="2" id="KW-1185">Reference proteome</keyword>
<dbReference type="RefSeq" id="XP_018141024.1">
    <property type="nucleotide sequence ID" value="XM_018294229.1"/>
</dbReference>
<dbReference type="KEGG" id="pchm:VFPPC_16476"/>